<comment type="caution">
    <text evidence="3">The sequence shown here is derived from an EMBL/GenBank/DDBJ whole genome shotgun (WGS) entry which is preliminary data.</text>
</comment>
<feature type="active site" description="Proton acceptor" evidence="1">
    <location>
        <position position="30"/>
    </location>
</feature>
<dbReference type="InterPro" id="IPR023577">
    <property type="entry name" value="CYTH_domain"/>
</dbReference>
<organism evidence="3 4">
    <name type="scientific">Alkalilimnicola ehrlichii</name>
    <dbReference type="NCBI Taxonomy" id="351052"/>
    <lineage>
        <taxon>Bacteria</taxon>
        <taxon>Pseudomonadati</taxon>
        <taxon>Pseudomonadota</taxon>
        <taxon>Gammaproteobacteria</taxon>
        <taxon>Chromatiales</taxon>
        <taxon>Ectothiorhodospiraceae</taxon>
        <taxon>Alkalilimnicola</taxon>
    </lineage>
</organism>
<dbReference type="RefSeq" id="WP_116304103.1">
    <property type="nucleotide sequence ID" value="NZ_NFZV01000039.1"/>
</dbReference>
<evidence type="ECO:0000259" key="2">
    <source>
        <dbReference type="PROSITE" id="PS51707"/>
    </source>
</evidence>
<evidence type="ECO:0000313" key="3">
    <source>
        <dbReference type="EMBL" id="RFA33814.1"/>
    </source>
</evidence>
<dbReference type="Gene3D" id="2.40.320.10">
    <property type="entry name" value="Hypothetical Protein Pfu-838710-001"/>
    <property type="match status" value="1"/>
</dbReference>
<dbReference type="PROSITE" id="PS51707">
    <property type="entry name" value="CYTH"/>
    <property type="match status" value="1"/>
</dbReference>
<evidence type="ECO:0000256" key="1">
    <source>
        <dbReference type="PIRSR" id="PIRSR016487-1"/>
    </source>
</evidence>
<dbReference type="AlphaFoldDB" id="A0A3E0WLH9"/>
<dbReference type="PANTHER" id="PTHR40114:SF1">
    <property type="entry name" value="SLR0698 PROTEIN"/>
    <property type="match status" value="1"/>
</dbReference>
<sequence length="159" mass="18548">MAEEIERKFLLKNDTWRSLARSSARYRQGYLASRREVVVRVRLSDDTAFLTIKGEANGIRRLEYEYPLPIVDAEEMLDLLCERPLIEKERFFVPYGDHLWEVDVFAGDNAGLVLAEVELQDPDEVFVRPPWVGEEVSEDPRFYNANLVKYPFKSWSTDG</sequence>
<proteinExistence type="predicted"/>
<accession>A0A3E0WLH9</accession>
<dbReference type="SMART" id="SM01118">
    <property type="entry name" value="CYTH"/>
    <property type="match status" value="1"/>
</dbReference>
<dbReference type="OrthoDB" id="9805588at2"/>
<name>A0A3E0WLH9_9GAMM</name>
<dbReference type="CDD" id="cd07891">
    <property type="entry name" value="CYTH-like_CthTTM-like_1"/>
    <property type="match status" value="1"/>
</dbReference>
<dbReference type="Pfam" id="PF01928">
    <property type="entry name" value="CYTH"/>
    <property type="match status" value="1"/>
</dbReference>
<dbReference type="PANTHER" id="PTHR40114">
    <property type="entry name" value="SLR0698 PROTEIN"/>
    <property type="match status" value="1"/>
</dbReference>
<gene>
    <name evidence="3" type="ORF">CAL65_16645</name>
</gene>
<evidence type="ECO:0000313" key="4">
    <source>
        <dbReference type="Proteomes" id="UP000256763"/>
    </source>
</evidence>
<dbReference type="Proteomes" id="UP000256763">
    <property type="component" value="Unassembled WGS sequence"/>
</dbReference>
<dbReference type="PIRSF" id="PIRSF016487">
    <property type="entry name" value="CYTH_UCP016487"/>
    <property type="match status" value="1"/>
</dbReference>
<protein>
    <submittedName>
        <fullName evidence="3">Adenylate cyclase</fullName>
    </submittedName>
</protein>
<dbReference type="SUPFAM" id="SSF55154">
    <property type="entry name" value="CYTH-like phosphatases"/>
    <property type="match status" value="1"/>
</dbReference>
<dbReference type="InterPro" id="IPR033469">
    <property type="entry name" value="CYTH-like_dom_sf"/>
</dbReference>
<dbReference type="InterPro" id="IPR012042">
    <property type="entry name" value="NeuTTM/CthTTM-like"/>
</dbReference>
<reference evidence="4" key="1">
    <citation type="submission" date="2017-05" db="EMBL/GenBank/DDBJ databases">
        <authorList>
            <person name="Sharma S."/>
            <person name="Sidhu C."/>
            <person name="Pinnaka A.K."/>
        </authorList>
    </citation>
    <scope>NUCLEOTIDE SEQUENCE [LARGE SCALE GENOMIC DNA]</scope>
    <source>
        <strain evidence="4">AK93</strain>
    </source>
</reference>
<dbReference type="EMBL" id="NFZW01000019">
    <property type="protein sequence ID" value="RFA33814.1"/>
    <property type="molecule type" value="Genomic_DNA"/>
</dbReference>
<feature type="domain" description="CYTH" evidence="2">
    <location>
        <begin position="2"/>
        <end position="149"/>
    </location>
</feature>
<keyword evidence="4" id="KW-1185">Reference proteome</keyword>